<organism evidence="2 3">
    <name type="scientific">Methanobacterium paludis (strain DSM 25820 / JCM 18151 / SWAN1)</name>
    <dbReference type="NCBI Taxonomy" id="868131"/>
    <lineage>
        <taxon>Archaea</taxon>
        <taxon>Methanobacteriati</taxon>
        <taxon>Methanobacteriota</taxon>
        <taxon>Methanomada group</taxon>
        <taxon>Methanobacteria</taxon>
        <taxon>Methanobacteriales</taxon>
        <taxon>Methanobacteriaceae</taxon>
        <taxon>Methanobacterium</taxon>
    </lineage>
</organism>
<dbReference type="Proteomes" id="UP000009231">
    <property type="component" value="Chromosome"/>
</dbReference>
<dbReference type="SUPFAM" id="SSF52507">
    <property type="entry name" value="Homo-oligomeric flavin-containing Cys decarboxylases, HFCD"/>
    <property type="match status" value="1"/>
</dbReference>
<dbReference type="GeneID" id="10669852"/>
<dbReference type="InterPro" id="IPR014073">
    <property type="entry name" value="DmrX"/>
</dbReference>
<reference evidence="2 3" key="1">
    <citation type="journal article" date="2014" name="Int. J. Syst. Evol. Microbiol.">
        <title>Methanobacterium paludis sp. nov. and a novel strain of Methanobacterium lacus isolated from northern peatlands.</title>
        <authorList>
            <person name="Cadillo-Quiroz H."/>
            <person name="Brauer S.L."/>
            <person name="Goodson N."/>
            <person name="Yavitt J.B."/>
            <person name="Zinder S.H."/>
        </authorList>
    </citation>
    <scope>NUCLEOTIDE SEQUENCE [LARGE SCALE GENOMIC DNA]</scope>
    <source>
        <strain evidence="3">DSM 25820 / JCM 18151 / SWAN1</strain>
    </source>
</reference>
<proteinExistence type="predicted"/>
<dbReference type="SUPFAM" id="SSF54862">
    <property type="entry name" value="4Fe-4S ferredoxins"/>
    <property type="match status" value="1"/>
</dbReference>
<evidence type="ECO:0000259" key="1">
    <source>
        <dbReference type="PROSITE" id="PS51379"/>
    </source>
</evidence>
<dbReference type="HOGENOM" id="CLU_098523_0_0_2"/>
<evidence type="ECO:0000313" key="3">
    <source>
        <dbReference type="Proteomes" id="UP000009231"/>
    </source>
</evidence>
<dbReference type="NCBIfam" id="TIGR02700">
    <property type="entry name" value="flavo_MJ0208"/>
    <property type="match status" value="1"/>
</dbReference>
<accession>F6D5H6</accession>
<dbReference type="STRING" id="868131.MSWAN_2323"/>
<dbReference type="Gene3D" id="3.40.50.1950">
    <property type="entry name" value="Flavin prenyltransferase-like"/>
    <property type="match status" value="1"/>
</dbReference>
<dbReference type="InterPro" id="IPR017900">
    <property type="entry name" value="4Fe4S_Fe_S_CS"/>
</dbReference>
<name>F6D5H6_METPW</name>
<keyword evidence="3" id="KW-1185">Reference proteome</keyword>
<evidence type="ECO:0000313" key="2">
    <source>
        <dbReference type="EMBL" id="AEG19328.1"/>
    </source>
</evidence>
<dbReference type="GO" id="GO:0016645">
    <property type="term" value="F:oxidoreductase activity, acting on the CH-NH group of donors"/>
    <property type="evidence" value="ECO:0007669"/>
    <property type="project" value="InterPro"/>
</dbReference>
<dbReference type="InterPro" id="IPR036551">
    <property type="entry name" value="Flavin_trans-like"/>
</dbReference>
<dbReference type="GO" id="GO:1901285">
    <property type="term" value="P:5,6,7,8-tetrahydromethanopterin biosynthetic process"/>
    <property type="evidence" value="ECO:0007669"/>
    <property type="project" value="InterPro"/>
</dbReference>
<dbReference type="PROSITE" id="PS51379">
    <property type="entry name" value="4FE4S_FER_2"/>
    <property type="match status" value="1"/>
</dbReference>
<dbReference type="Pfam" id="PF00037">
    <property type="entry name" value="Fer4"/>
    <property type="match status" value="1"/>
</dbReference>
<dbReference type="KEGG" id="mew:MSWAN_2323"/>
<dbReference type="AlphaFoldDB" id="F6D5H6"/>
<feature type="domain" description="4Fe-4S ferredoxin-type" evidence="1">
    <location>
        <begin position="166"/>
        <end position="195"/>
    </location>
</feature>
<dbReference type="GO" id="GO:0051539">
    <property type="term" value="F:4 iron, 4 sulfur cluster binding"/>
    <property type="evidence" value="ECO:0007669"/>
    <property type="project" value="InterPro"/>
</dbReference>
<dbReference type="PROSITE" id="PS00198">
    <property type="entry name" value="4FE4S_FER_1"/>
    <property type="match status" value="1"/>
</dbReference>
<dbReference type="OrthoDB" id="23478at2157"/>
<sequence>MKIAWGITGAGHLLQESVDILVELSKEHTVTVMLSGAGEEVLKMYGLFDRVKNVTGGYYRELVREDDQRSSFPMTGRFSLGKYDLLFVSPTTANTVAKIVNGISDTLITNAVAQAGKGGIKTCIIPVDLESGDVETVLPSKLELKLCQSCEICESAAACPSDAITPGIEINLLQCKGCGACQLACPFGAVTGGKIITIHMREIDIQNTQKLHKFDDIEVLGQPDDIKRIL</sequence>
<gene>
    <name evidence="2" type="ordered locus">MSWAN_2323</name>
</gene>
<dbReference type="Pfam" id="PF02441">
    <property type="entry name" value="Flavoprotein"/>
    <property type="match status" value="1"/>
</dbReference>
<dbReference type="EMBL" id="CP002772">
    <property type="protein sequence ID" value="AEG19328.1"/>
    <property type="molecule type" value="Genomic_DNA"/>
</dbReference>
<dbReference type="eggNOG" id="arCOG01705">
    <property type="taxonomic scope" value="Archaea"/>
</dbReference>
<dbReference type="RefSeq" id="WP_013826827.1">
    <property type="nucleotide sequence ID" value="NC_015574.1"/>
</dbReference>
<protein>
    <submittedName>
        <fullName evidence="2">Archaeoflavoprotein, MJ0208 family</fullName>
    </submittedName>
</protein>
<dbReference type="InterPro" id="IPR017896">
    <property type="entry name" value="4Fe4S_Fe-S-bd"/>
</dbReference>
<dbReference type="InterPro" id="IPR003382">
    <property type="entry name" value="Flavoprotein"/>
</dbReference>